<proteinExistence type="predicted"/>
<reference evidence="2 3" key="1">
    <citation type="submission" date="2017-09" db="EMBL/GenBank/DDBJ databases">
        <authorList>
            <consortium name="International Durum Wheat Genome Sequencing Consortium (IDWGSC)"/>
            <person name="Milanesi L."/>
        </authorList>
    </citation>
    <scope>NUCLEOTIDE SEQUENCE [LARGE SCALE GENOMIC DNA]</scope>
    <source>
        <strain evidence="3">cv. Svevo</strain>
    </source>
</reference>
<dbReference type="AlphaFoldDB" id="A0A9R0XDS0"/>
<gene>
    <name evidence="2" type="ORF">TRITD_5Bv1G165170</name>
</gene>
<organism evidence="2 3">
    <name type="scientific">Triticum turgidum subsp. durum</name>
    <name type="common">Durum wheat</name>
    <name type="synonym">Triticum durum</name>
    <dbReference type="NCBI Taxonomy" id="4567"/>
    <lineage>
        <taxon>Eukaryota</taxon>
        <taxon>Viridiplantae</taxon>
        <taxon>Streptophyta</taxon>
        <taxon>Embryophyta</taxon>
        <taxon>Tracheophyta</taxon>
        <taxon>Spermatophyta</taxon>
        <taxon>Magnoliopsida</taxon>
        <taxon>Liliopsida</taxon>
        <taxon>Poales</taxon>
        <taxon>Poaceae</taxon>
        <taxon>BOP clade</taxon>
        <taxon>Pooideae</taxon>
        <taxon>Triticodae</taxon>
        <taxon>Triticeae</taxon>
        <taxon>Triticinae</taxon>
        <taxon>Triticum</taxon>
    </lineage>
</organism>
<protein>
    <submittedName>
        <fullName evidence="2">Uncharacterized protein</fullName>
    </submittedName>
</protein>
<accession>A0A9R0XDS0</accession>
<feature type="region of interest" description="Disordered" evidence="1">
    <location>
        <begin position="1"/>
        <end position="216"/>
    </location>
</feature>
<name>A0A9R0XDS0_TRITD</name>
<dbReference type="Proteomes" id="UP000324705">
    <property type="component" value="Chromosome 5B"/>
</dbReference>
<feature type="compositionally biased region" description="Basic and acidic residues" evidence="1">
    <location>
        <begin position="125"/>
        <end position="137"/>
    </location>
</feature>
<evidence type="ECO:0000313" key="3">
    <source>
        <dbReference type="Proteomes" id="UP000324705"/>
    </source>
</evidence>
<feature type="compositionally biased region" description="Polar residues" evidence="1">
    <location>
        <begin position="31"/>
        <end position="48"/>
    </location>
</feature>
<keyword evidence="3" id="KW-1185">Reference proteome</keyword>
<evidence type="ECO:0000256" key="1">
    <source>
        <dbReference type="SAM" id="MobiDB-lite"/>
    </source>
</evidence>
<dbReference type="Gramene" id="TRITD5Bv1G165170.1">
    <property type="protein sequence ID" value="TRITD5Bv1G165170.1"/>
    <property type="gene ID" value="TRITD5Bv1G165170"/>
</dbReference>
<evidence type="ECO:0000313" key="2">
    <source>
        <dbReference type="EMBL" id="VAI34660.1"/>
    </source>
</evidence>
<dbReference type="EMBL" id="LT934120">
    <property type="protein sequence ID" value="VAI34660.1"/>
    <property type="molecule type" value="Genomic_DNA"/>
</dbReference>
<sequence>MNPTKNSGRGGEFDIPSNNPHGNRVERIQKNIDTIGSRSAHGTTTTHPARQLPRTTHSRRCARPPPAPPHRPADLASNRASPASPVAQPPTGELHHHGTGMPPPPPSQAGPRLDDEALAFSGSTRADEAARDHRPDLGGHAQVAEAMDVRIEPKPMQGSDTGLAARSGDAAPNRHPWRPLVVPHRQGGCCPGPRQPPRLRTVGRLGQAVRGLDRGG</sequence>